<reference evidence="2 3" key="1">
    <citation type="submission" date="2024-01" db="EMBL/GenBank/DDBJ databases">
        <authorList>
            <person name="Waweru B."/>
        </authorList>
    </citation>
    <scope>NUCLEOTIDE SEQUENCE [LARGE SCALE GENOMIC DNA]</scope>
</reference>
<accession>A0AAV1R811</accession>
<feature type="region of interest" description="Disordered" evidence="1">
    <location>
        <begin position="1"/>
        <end position="24"/>
    </location>
</feature>
<keyword evidence="3" id="KW-1185">Reference proteome</keyword>
<dbReference type="PANTHER" id="PTHR31865:SF22">
    <property type="entry name" value="DUF1685 FAMILY PROTEIN"/>
    <property type="match status" value="1"/>
</dbReference>
<evidence type="ECO:0000313" key="2">
    <source>
        <dbReference type="EMBL" id="CAK7329881.1"/>
    </source>
</evidence>
<dbReference type="PANTHER" id="PTHR31865">
    <property type="entry name" value="OSJNBA0071G03.3 PROTEIN"/>
    <property type="match status" value="1"/>
</dbReference>
<evidence type="ECO:0000256" key="1">
    <source>
        <dbReference type="SAM" id="MobiDB-lite"/>
    </source>
</evidence>
<dbReference type="Pfam" id="PF07939">
    <property type="entry name" value="DUF1685"/>
    <property type="match status" value="1"/>
</dbReference>
<organism evidence="2 3">
    <name type="scientific">Dovyalis caffra</name>
    <dbReference type="NCBI Taxonomy" id="77055"/>
    <lineage>
        <taxon>Eukaryota</taxon>
        <taxon>Viridiplantae</taxon>
        <taxon>Streptophyta</taxon>
        <taxon>Embryophyta</taxon>
        <taxon>Tracheophyta</taxon>
        <taxon>Spermatophyta</taxon>
        <taxon>Magnoliopsida</taxon>
        <taxon>eudicotyledons</taxon>
        <taxon>Gunneridae</taxon>
        <taxon>Pentapetalae</taxon>
        <taxon>rosids</taxon>
        <taxon>fabids</taxon>
        <taxon>Malpighiales</taxon>
        <taxon>Salicaceae</taxon>
        <taxon>Flacourtieae</taxon>
        <taxon>Dovyalis</taxon>
    </lineage>
</organism>
<dbReference type="Proteomes" id="UP001314170">
    <property type="component" value="Unassembled WGS sequence"/>
</dbReference>
<protein>
    <submittedName>
        <fullName evidence="2">Uncharacterized protein</fullName>
    </submittedName>
</protein>
<name>A0AAV1R811_9ROSI</name>
<comment type="caution">
    <text evidence="2">The sequence shown here is derived from an EMBL/GenBank/DDBJ whole genome shotgun (WGS) entry which is preliminary data.</text>
</comment>
<gene>
    <name evidence="2" type="ORF">DCAF_LOCUS7646</name>
</gene>
<sequence length="120" mass="13414">MSIPPRPDRQQPPPSLLPIKLNKQLSWSPDMTREEVWLRRKGNSKTQRGCGKSLTDDDLDDLKASIELGFGFGPDSPILDPKLSDTLPALGDDPEMVKTRLRQWAQMVACSVKQFSGKPN</sequence>
<evidence type="ECO:0000313" key="3">
    <source>
        <dbReference type="Proteomes" id="UP001314170"/>
    </source>
</evidence>
<dbReference type="AlphaFoldDB" id="A0AAV1R811"/>
<dbReference type="InterPro" id="IPR012881">
    <property type="entry name" value="DUF1685"/>
</dbReference>
<proteinExistence type="predicted"/>
<dbReference type="EMBL" id="CAWUPB010000913">
    <property type="protein sequence ID" value="CAK7329881.1"/>
    <property type="molecule type" value="Genomic_DNA"/>
</dbReference>